<organism evidence="1">
    <name type="scientific">Rhizophagus irregularis (strain DAOM 181602 / DAOM 197198 / MUCL 43194)</name>
    <name type="common">Arbuscular mycorrhizal fungus</name>
    <name type="synonym">Glomus intraradices</name>
    <dbReference type="NCBI Taxonomy" id="747089"/>
    <lineage>
        <taxon>Eukaryota</taxon>
        <taxon>Fungi</taxon>
        <taxon>Fungi incertae sedis</taxon>
        <taxon>Mucoromycota</taxon>
        <taxon>Glomeromycotina</taxon>
        <taxon>Glomeromycetes</taxon>
        <taxon>Glomerales</taxon>
        <taxon>Glomeraceae</taxon>
        <taxon>Rhizophagus</taxon>
    </lineage>
</organism>
<dbReference type="HOGENOM" id="CLU_1525963_0_0_1"/>
<dbReference type="EMBL" id="KI282470">
    <property type="protein sequence ID" value="ESA14898.1"/>
    <property type="molecule type" value="Genomic_DNA"/>
</dbReference>
<accession>U9U8I8</accession>
<evidence type="ECO:0000313" key="1">
    <source>
        <dbReference type="EMBL" id="ESA14898.1"/>
    </source>
</evidence>
<name>U9U8I8_RHIID</name>
<proteinExistence type="predicted"/>
<sequence length="176" mass="20831">MIAHNLISHHLTCDSQLRDEHVYLQGRMSEVSGSNIKENQYDKPLYVEVVDIVSQMLLNFENILKQPILTLWIYFKLLYQRYTMIIDFTRETNPDNLEGSRRIVIKDLWWRSSTYKGGLESKITCGTVISNYILWFPSDKFDDYPWQSYRSPNARDFFMIPLVVSLISGETHKRKL</sequence>
<dbReference type="AlphaFoldDB" id="U9U8I8"/>
<reference evidence="1" key="1">
    <citation type="submission" date="2013-07" db="EMBL/GenBank/DDBJ databases">
        <title>The genome of an arbuscular mycorrhizal fungus provides insights into the evolution of the oldest plant symbiosis.</title>
        <authorList>
            <consortium name="DOE Joint Genome Institute"/>
            <person name="Tisserant E."/>
            <person name="Malbreil M."/>
            <person name="Kuo A."/>
            <person name="Kohler A."/>
            <person name="Symeonidi A."/>
            <person name="Balestrini R."/>
            <person name="Charron P."/>
            <person name="Duensing N."/>
            <person name="Frei-dit-Frey N."/>
            <person name="Gianinazzi-Pearson V."/>
            <person name="Gilbert B."/>
            <person name="Handa Y."/>
            <person name="Hijri M."/>
            <person name="Kaul R."/>
            <person name="Kawaguchi M."/>
            <person name="Krajinski F."/>
            <person name="Lammers P."/>
            <person name="Lapierre D."/>
            <person name="Masclaux F.G."/>
            <person name="Murat C."/>
            <person name="Morin E."/>
            <person name="Ndikumana S."/>
            <person name="Pagni M."/>
            <person name="Petitpierre D."/>
            <person name="Requena N."/>
            <person name="Rosikiewicz P."/>
            <person name="Riley R."/>
            <person name="Saito K."/>
            <person name="San Clemente H."/>
            <person name="Shapiro H."/>
            <person name="van Tuinen D."/>
            <person name="Becard G."/>
            <person name="Bonfante P."/>
            <person name="Paszkowski U."/>
            <person name="Shachar-Hill Y."/>
            <person name="Young J.P."/>
            <person name="Sanders I.R."/>
            <person name="Henrissat B."/>
            <person name="Rensing S.A."/>
            <person name="Grigoriev I.V."/>
            <person name="Corradi N."/>
            <person name="Roux C."/>
            <person name="Martin F."/>
        </authorList>
    </citation>
    <scope>NUCLEOTIDE SEQUENCE</scope>
    <source>
        <strain evidence="1">DAOM 197198</strain>
    </source>
</reference>
<gene>
    <name evidence="1" type="ORF">GLOINDRAFT_95207</name>
</gene>
<protein>
    <submittedName>
        <fullName evidence="1">Uncharacterized protein</fullName>
    </submittedName>
</protein>